<organism evidence="5 6">
    <name type="scientific">Halobacillus salinarum</name>
    <dbReference type="NCBI Taxonomy" id="2932257"/>
    <lineage>
        <taxon>Bacteria</taxon>
        <taxon>Bacillati</taxon>
        <taxon>Bacillota</taxon>
        <taxon>Bacilli</taxon>
        <taxon>Bacillales</taxon>
        <taxon>Bacillaceae</taxon>
        <taxon>Halobacillus</taxon>
    </lineage>
</organism>
<dbReference type="SUPFAM" id="SSF52540">
    <property type="entry name" value="P-loop containing nucleoside triphosphate hydrolases"/>
    <property type="match status" value="2"/>
</dbReference>
<dbReference type="InterPro" id="IPR003593">
    <property type="entry name" value="AAA+_ATPase"/>
</dbReference>
<evidence type="ECO:0000259" key="4">
    <source>
        <dbReference type="SMART" id="SM00382"/>
    </source>
</evidence>
<comment type="similarity">
    <text evidence="1">Belongs to the CbxX/CfxQ family.</text>
</comment>
<accession>A0ABY4EEQ6</accession>
<dbReference type="EMBL" id="CP095073">
    <property type="protein sequence ID" value="UOQ42954.1"/>
    <property type="molecule type" value="Genomic_DNA"/>
</dbReference>
<dbReference type="Proteomes" id="UP000831787">
    <property type="component" value="Chromosome"/>
</dbReference>
<keyword evidence="6" id="KW-1185">Reference proteome</keyword>
<dbReference type="InterPro" id="IPR027417">
    <property type="entry name" value="P-loop_NTPase"/>
</dbReference>
<dbReference type="PRINTS" id="PR00819">
    <property type="entry name" value="CBXCFQXSUPER"/>
</dbReference>
<evidence type="ECO:0000313" key="6">
    <source>
        <dbReference type="Proteomes" id="UP000831787"/>
    </source>
</evidence>
<reference evidence="5 6" key="1">
    <citation type="submission" date="2022-04" db="EMBL/GenBank/DDBJ databases">
        <title>Halobacillus sp. isolated from saltern.</title>
        <authorList>
            <person name="Won M."/>
            <person name="Lee C.-M."/>
            <person name="Woen H.-Y."/>
            <person name="Kwon S.-W."/>
        </authorList>
    </citation>
    <scope>NUCLEOTIDE SEQUENCE [LARGE SCALE GENOMIC DNA]</scope>
    <source>
        <strain evidence="5 6">SSBR10-3</strain>
    </source>
</reference>
<dbReference type="Pfam" id="PF00004">
    <property type="entry name" value="AAA"/>
    <property type="match status" value="2"/>
</dbReference>
<dbReference type="SMART" id="SM00382">
    <property type="entry name" value="AAA"/>
    <property type="match status" value="2"/>
</dbReference>
<protein>
    <submittedName>
        <fullName evidence="5">AAA family ATPase</fullName>
    </submittedName>
</protein>
<feature type="domain" description="AAA+ ATPase" evidence="4">
    <location>
        <begin position="252"/>
        <end position="374"/>
    </location>
</feature>
<dbReference type="InterPro" id="IPR003959">
    <property type="entry name" value="ATPase_AAA_core"/>
</dbReference>
<feature type="domain" description="AAA+ ATPase" evidence="4">
    <location>
        <begin position="529"/>
        <end position="665"/>
    </location>
</feature>
<evidence type="ECO:0000256" key="1">
    <source>
        <dbReference type="ARBA" id="ARBA00010378"/>
    </source>
</evidence>
<dbReference type="PANTHER" id="PTHR43392">
    <property type="entry name" value="AAA-TYPE ATPASE FAMILY PROTEIN / ANKYRIN REPEAT FAMILY PROTEIN"/>
    <property type="match status" value="1"/>
</dbReference>
<keyword evidence="3" id="KW-0067">ATP-binding</keyword>
<dbReference type="RefSeq" id="WP_244708314.1">
    <property type="nucleotide sequence ID" value="NZ_CP095073.1"/>
</dbReference>
<dbReference type="Gene3D" id="1.10.8.60">
    <property type="match status" value="2"/>
</dbReference>
<evidence type="ECO:0000256" key="3">
    <source>
        <dbReference type="ARBA" id="ARBA00022840"/>
    </source>
</evidence>
<sequence length="752" mass="85863">MVDDMKQWRNLDQAPPLSEIEALRYLDAQESEDKELQALLYVALAYHRMKRHPNGDALADQFIDEARVINGGHSIVKEIYESKQLLQAYTLLKDTPIEQWVMHETDHDSAKAKKAKVIQADISQLLSHWDQELAEKTVVDASSRIGLYQEVYEQLLDLREMLAGAIATIEKRRILVPVKEINEKSRKLTDYQDELYKQLPDVLTNAASSNPLEEFDQMVGLTDVKEYITRYYHFLQYQQERKNFGFSMVDEPGLHMIITGNPGTGKTTIARLLASIYYELGILDTKEVVEVNRSHLVGSYVGQSEENTMNYVKQAIGGVLFIDEAYSLKREGQTGNDYGQAVIDTLVSAMTSKEFGGKFAVILAGYPEEMRQFLWSNPGLRSRVPEQNHIALADYRMDELLTIAEQTAIENDFFFTKTALSEFETLIDKERVDESFGNARTVKNLVLKTVFNKGAHEAERDKHHWLDHMRIVRKDLIWEDEIPENEPAPMEKLYELIGLGSVKNEVKKLSSFVQAQQKRKENGYPVVPIQLHSVFSGNPGTGKTTVASIYADILKQCGLLKRGHMVVVSRSDLVAGYVGQTAIKTKRKIREALGGVLFIDEAYSLYNGSRDDFGKEAIETLVDEMTKHNENLIVILAGYQQEMEQLINSNPGLATRFKKYFYFADYNEQELLDMTTFQADQYGYQLVPEATSFLYQKFQAHAIRGNGRFVSNLVNEAVQYQAIRIVEHEAVNINELTQEDFENAWKSTRRET</sequence>
<keyword evidence="2" id="KW-0547">Nucleotide-binding</keyword>
<dbReference type="PANTHER" id="PTHR43392:SF2">
    <property type="entry name" value="AAA-TYPE ATPASE FAMILY PROTEIN _ ANKYRIN REPEAT FAMILY PROTEIN"/>
    <property type="match status" value="1"/>
</dbReference>
<name>A0ABY4EEQ6_9BACI</name>
<dbReference type="Pfam" id="PF17866">
    <property type="entry name" value="AAA_lid_6"/>
    <property type="match status" value="2"/>
</dbReference>
<evidence type="ECO:0000313" key="5">
    <source>
        <dbReference type="EMBL" id="UOQ42954.1"/>
    </source>
</evidence>
<proteinExistence type="inferred from homology"/>
<gene>
    <name evidence="5" type="ORF">MUN89_13430</name>
</gene>
<dbReference type="InterPro" id="IPR000641">
    <property type="entry name" value="CbxX/CfxQ"/>
</dbReference>
<dbReference type="CDD" id="cd00009">
    <property type="entry name" value="AAA"/>
    <property type="match status" value="2"/>
</dbReference>
<dbReference type="InterPro" id="IPR041627">
    <property type="entry name" value="AAA_lid_6"/>
</dbReference>
<dbReference type="Gene3D" id="3.40.50.300">
    <property type="entry name" value="P-loop containing nucleotide triphosphate hydrolases"/>
    <property type="match status" value="2"/>
</dbReference>
<dbReference type="InterPro" id="IPR050773">
    <property type="entry name" value="CbxX/CfxQ_RuBisCO_ESX"/>
</dbReference>
<evidence type="ECO:0000256" key="2">
    <source>
        <dbReference type="ARBA" id="ARBA00022741"/>
    </source>
</evidence>